<dbReference type="EnsemblMetazoa" id="CapteT208812">
    <property type="protein sequence ID" value="CapteP208812"/>
    <property type="gene ID" value="CapteG208812"/>
</dbReference>
<dbReference type="SMART" id="SM00692">
    <property type="entry name" value="DM3"/>
    <property type="match status" value="1"/>
</dbReference>
<feature type="region of interest" description="Disordered" evidence="6">
    <location>
        <begin position="213"/>
        <end position="268"/>
    </location>
</feature>
<feature type="domain" description="THAP-type" evidence="7">
    <location>
        <begin position="1"/>
        <end position="97"/>
    </location>
</feature>
<dbReference type="Proteomes" id="UP000014760">
    <property type="component" value="Unassembled WGS sequence"/>
</dbReference>
<keyword evidence="1" id="KW-0479">Metal-binding</keyword>
<evidence type="ECO:0000256" key="2">
    <source>
        <dbReference type="ARBA" id="ARBA00022771"/>
    </source>
</evidence>
<evidence type="ECO:0000259" key="7">
    <source>
        <dbReference type="PROSITE" id="PS50950"/>
    </source>
</evidence>
<accession>R7TBD3</accession>
<dbReference type="OrthoDB" id="10021186at2759"/>
<keyword evidence="4 5" id="KW-0238">DNA-binding</keyword>
<evidence type="ECO:0000313" key="9">
    <source>
        <dbReference type="EnsemblMetazoa" id="CapteP208812"/>
    </source>
</evidence>
<reference evidence="8 10" key="2">
    <citation type="journal article" date="2013" name="Nature">
        <title>Insights into bilaterian evolution from three spiralian genomes.</title>
        <authorList>
            <person name="Simakov O."/>
            <person name="Marletaz F."/>
            <person name="Cho S.J."/>
            <person name="Edsinger-Gonzales E."/>
            <person name="Havlak P."/>
            <person name="Hellsten U."/>
            <person name="Kuo D.H."/>
            <person name="Larsson T."/>
            <person name="Lv J."/>
            <person name="Arendt D."/>
            <person name="Savage R."/>
            <person name="Osoegawa K."/>
            <person name="de Jong P."/>
            <person name="Grimwood J."/>
            <person name="Chapman J.A."/>
            <person name="Shapiro H."/>
            <person name="Aerts A."/>
            <person name="Otillar R.P."/>
            <person name="Terry A.Y."/>
            <person name="Boore J.L."/>
            <person name="Grigoriev I.V."/>
            <person name="Lindberg D.R."/>
            <person name="Seaver E.C."/>
            <person name="Weisblat D.A."/>
            <person name="Putnam N.H."/>
            <person name="Rokhsar D.S."/>
        </authorList>
    </citation>
    <scope>NUCLEOTIDE SEQUENCE</scope>
    <source>
        <strain evidence="8 10">I ESC-2004</strain>
    </source>
</reference>
<feature type="compositionally biased region" description="Low complexity" evidence="6">
    <location>
        <begin position="213"/>
        <end position="231"/>
    </location>
</feature>
<dbReference type="PROSITE" id="PS50950">
    <property type="entry name" value="ZF_THAP"/>
    <property type="match status" value="1"/>
</dbReference>
<evidence type="ECO:0000256" key="5">
    <source>
        <dbReference type="PROSITE-ProRule" id="PRU00309"/>
    </source>
</evidence>
<evidence type="ECO:0000256" key="4">
    <source>
        <dbReference type="ARBA" id="ARBA00023125"/>
    </source>
</evidence>
<feature type="compositionally biased region" description="Basic and acidic residues" evidence="6">
    <location>
        <begin position="88"/>
        <end position="124"/>
    </location>
</feature>
<dbReference type="PANTHER" id="PTHR31751">
    <property type="entry name" value="SI:CH211-108C17.2-RELATED-RELATED"/>
    <property type="match status" value="1"/>
</dbReference>
<evidence type="ECO:0000256" key="3">
    <source>
        <dbReference type="ARBA" id="ARBA00022833"/>
    </source>
</evidence>
<dbReference type="InterPro" id="IPR038441">
    <property type="entry name" value="THAP_Znf_sf"/>
</dbReference>
<name>R7TBD3_CAPTE</name>
<dbReference type="OMA" id="DANPNIC"/>
<dbReference type="SMART" id="SM00980">
    <property type="entry name" value="THAP"/>
    <property type="match status" value="1"/>
</dbReference>
<feature type="compositionally biased region" description="Low complexity" evidence="6">
    <location>
        <begin position="249"/>
        <end position="259"/>
    </location>
</feature>
<protein>
    <recommendedName>
        <fullName evidence="7">THAP-type domain-containing protein</fullName>
    </recommendedName>
</protein>
<dbReference type="GO" id="GO:0008270">
    <property type="term" value="F:zinc ion binding"/>
    <property type="evidence" value="ECO:0007669"/>
    <property type="project" value="UniProtKB-KW"/>
</dbReference>
<keyword evidence="2 5" id="KW-0863">Zinc-finger</keyword>
<evidence type="ECO:0000256" key="6">
    <source>
        <dbReference type="SAM" id="MobiDB-lite"/>
    </source>
</evidence>
<feature type="non-terminal residue" evidence="8">
    <location>
        <position position="445"/>
    </location>
</feature>
<evidence type="ECO:0000256" key="1">
    <source>
        <dbReference type="ARBA" id="ARBA00022723"/>
    </source>
</evidence>
<keyword evidence="3" id="KW-0862">Zinc</keyword>
<keyword evidence="10" id="KW-1185">Reference proteome</keyword>
<dbReference type="HOGENOM" id="CLU_024040_3_2_1"/>
<dbReference type="Pfam" id="PF05485">
    <property type="entry name" value="THAP"/>
    <property type="match status" value="1"/>
</dbReference>
<feature type="region of interest" description="Disordered" evidence="6">
    <location>
        <begin position="75"/>
        <end position="124"/>
    </location>
</feature>
<dbReference type="EMBL" id="KB311696">
    <property type="protein sequence ID" value="ELT88782.1"/>
    <property type="molecule type" value="Genomic_DNA"/>
</dbReference>
<dbReference type="EMBL" id="AMQN01033225">
    <property type="status" value="NOT_ANNOTATED_CDS"/>
    <property type="molecule type" value="Genomic_DNA"/>
</dbReference>
<gene>
    <name evidence="8" type="ORF">CAPTEDRAFT_208812</name>
</gene>
<organism evidence="8">
    <name type="scientific">Capitella teleta</name>
    <name type="common">Polychaete worm</name>
    <dbReference type="NCBI Taxonomy" id="283909"/>
    <lineage>
        <taxon>Eukaryota</taxon>
        <taxon>Metazoa</taxon>
        <taxon>Spiralia</taxon>
        <taxon>Lophotrochozoa</taxon>
        <taxon>Annelida</taxon>
        <taxon>Polychaeta</taxon>
        <taxon>Sedentaria</taxon>
        <taxon>Scolecida</taxon>
        <taxon>Capitellidae</taxon>
        <taxon>Capitella</taxon>
    </lineage>
</organism>
<dbReference type="AlphaFoldDB" id="R7TBD3"/>
<dbReference type="PANTHER" id="PTHR31751:SF42">
    <property type="entry name" value="PROTEIN CBG10204"/>
    <property type="match status" value="1"/>
</dbReference>
<proteinExistence type="predicted"/>
<reference evidence="10" key="1">
    <citation type="submission" date="2012-12" db="EMBL/GenBank/DDBJ databases">
        <authorList>
            <person name="Hellsten U."/>
            <person name="Grimwood J."/>
            <person name="Chapman J.A."/>
            <person name="Shapiro H."/>
            <person name="Aerts A."/>
            <person name="Otillar R.P."/>
            <person name="Terry A.Y."/>
            <person name="Boore J.L."/>
            <person name="Simakov O."/>
            <person name="Marletaz F."/>
            <person name="Cho S.-J."/>
            <person name="Edsinger-Gonzales E."/>
            <person name="Havlak P."/>
            <person name="Kuo D.-H."/>
            <person name="Larsson T."/>
            <person name="Lv J."/>
            <person name="Arendt D."/>
            <person name="Savage R."/>
            <person name="Osoegawa K."/>
            <person name="de Jong P."/>
            <person name="Lindberg D.R."/>
            <person name="Seaver E.C."/>
            <person name="Weisblat D.A."/>
            <person name="Putnam N.H."/>
            <person name="Grigoriev I.V."/>
            <person name="Rokhsar D.S."/>
        </authorList>
    </citation>
    <scope>NUCLEOTIDE SEQUENCE</scope>
    <source>
        <strain evidence="10">I ESC-2004</strain>
    </source>
</reference>
<feature type="region of interest" description="Disordered" evidence="6">
    <location>
        <begin position="135"/>
        <end position="154"/>
    </location>
</feature>
<reference evidence="9" key="3">
    <citation type="submission" date="2015-06" db="UniProtKB">
        <authorList>
            <consortium name="EnsemblMetazoa"/>
        </authorList>
    </citation>
    <scope>IDENTIFICATION</scope>
</reference>
<dbReference type="InterPro" id="IPR006612">
    <property type="entry name" value="THAP_Znf"/>
</dbReference>
<evidence type="ECO:0000313" key="10">
    <source>
        <dbReference type="Proteomes" id="UP000014760"/>
    </source>
</evidence>
<dbReference type="Gene3D" id="6.20.210.20">
    <property type="entry name" value="THAP domain"/>
    <property type="match status" value="1"/>
</dbReference>
<dbReference type="SUPFAM" id="SSF57716">
    <property type="entry name" value="Glucocorticoid receptor-like (DNA-binding domain)"/>
    <property type="match status" value="1"/>
</dbReference>
<dbReference type="GO" id="GO:0003677">
    <property type="term" value="F:DNA binding"/>
    <property type="evidence" value="ECO:0007669"/>
    <property type="project" value="UniProtKB-UniRule"/>
</dbReference>
<dbReference type="EMBL" id="AMQN01033224">
    <property type="status" value="NOT_ANNOTATED_CDS"/>
    <property type="molecule type" value="Genomic_DNA"/>
</dbReference>
<evidence type="ECO:0000313" key="8">
    <source>
        <dbReference type="EMBL" id="ELT88782.1"/>
    </source>
</evidence>
<sequence length="445" mass="49130">MPQCAVWDCNSFPGQSREDGSRLSFHTFPLKNASRLKAWVHACGRQNFTPTKSDRVCSLHFDSGDFERDLQLELLGHDPKKRQRARKLKPESVPRLPEHHPGAIESKSSKTREHSIRRAERAAHQEALREILEASQAQASSEAGVGNEEAGEASAQADLAEGLVPQASPLKTPRKVPVYEIATYSFLATPRRTTKDHPYSRKKMLLKEVLPESSSEVSAAPSSDSSPAAVELPTSTDSSLSAEDVELYSPSTPEPSSQESAEEADVQADEDPKILVFESSLQKLLNFCPDCGSPVVGQKKSYTGSMTTYVLQCHNGCTVRWNSQPKVDRQPLGNILIAAAILFTGLTFKRMSDWTAALKLKFISQTTFTLIKKSILWPVVGEAWRDEQKRAIREMKTRRGAIMLGGDARCDSPGHNALYGSYTLMDIRPNAPNIIVSMELVHSSE</sequence>